<organism evidence="1 2">
    <name type="scientific">Sclerotinia sclerotiorum (strain ATCC 18683 / 1980 / Ss-1)</name>
    <name type="common">White mold</name>
    <name type="synonym">Whetzelinia sclerotiorum</name>
    <dbReference type="NCBI Taxonomy" id="665079"/>
    <lineage>
        <taxon>Eukaryota</taxon>
        <taxon>Fungi</taxon>
        <taxon>Dikarya</taxon>
        <taxon>Ascomycota</taxon>
        <taxon>Pezizomycotina</taxon>
        <taxon>Leotiomycetes</taxon>
        <taxon>Helotiales</taxon>
        <taxon>Sclerotiniaceae</taxon>
        <taxon>Sclerotinia</taxon>
    </lineage>
</organism>
<evidence type="ECO:0000313" key="2">
    <source>
        <dbReference type="Proteomes" id="UP000001312"/>
    </source>
</evidence>
<dbReference type="GeneID" id="5492230"/>
<proteinExistence type="predicted"/>
<accession>A7EAI6</accession>
<name>A7EAI6_SCLS1</name>
<dbReference type="KEGG" id="ssl:SS1G_02318"/>
<dbReference type="HOGENOM" id="CLU_1918344_0_0_1"/>
<gene>
    <name evidence="1" type="ORF">SS1G_02318</name>
</gene>
<protein>
    <submittedName>
        <fullName evidence="1">Uncharacterized protein</fullName>
    </submittedName>
</protein>
<keyword evidence="2" id="KW-1185">Reference proteome</keyword>
<sequence>MIYATGSHSAKGRSFGLSYTGDVQEDIGNIYSVIDDREITPRLVNCEYMDTRRGPRQSPIYLLTHCIPLDYTLDSTSDKWACLGLSWPLTMHCPIAKMPHNNDVPAWLLSCVANRFSVKQKNSGKLSVLQDE</sequence>
<reference evidence="2" key="1">
    <citation type="journal article" date="2011" name="PLoS Genet.">
        <title>Genomic analysis of the necrotrophic fungal pathogens Sclerotinia sclerotiorum and Botrytis cinerea.</title>
        <authorList>
            <person name="Amselem J."/>
            <person name="Cuomo C.A."/>
            <person name="van Kan J.A."/>
            <person name="Viaud M."/>
            <person name="Benito E.P."/>
            <person name="Couloux A."/>
            <person name="Coutinho P.M."/>
            <person name="de Vries R.P."/>
            <person name="Dyer P.S."/>
            <person name="Fillinger S."/>
            <person name="Fournier E."/>
            <person name="Gout L."/>
            <person name="Hahn M."/>
            <person name="Kohn L."/>
            <person name="Lapalu N."/>
            <person name="Plummer K.M."/>
            <person name="Pradier J.M."/>
            <person name="Quevillon E."/>
            <person name="Sharon A."/>
            <person name="Simon A."/>
            <person name="ten Have A."/>
            <person name="Tudzynski B."/>
            <person name="Tudzynski P."/>
            <person name="Wincker P."/>
            <person name="Andrew M."/>
            <person name="Anthouard V."/>
            <person name="Beever R.E."/>
            <person name="Beffa R."/>
            <person name="Benoit I."/>
            <person name="Bouzid O."/>
            <person name="Brault B."/>
            <person name="Chen Z."/>
            <person name="Choquer M."/>
            <person name="Collemare J."/>
            <person name="Cotton P."/>
            <person name="Danchin E.G."/>
            <person name="Da Silva C."/>
            <person name="Gautier A."/>
            <person name="Giraud C."/>
            <person name="Giraud T."/>
            <person name="Gonzalez C."/>
            <person name="Grossetete S."/>
            <person name="Guldener U."/>
            <person name="Henrissat B."/>
            <person name="Howlett B.J."/>
            <person name="Kodira C."/>
            <person name="Kretschmer M."/>
            <person name="Lappartient A."/>
            <person name="Leroch M."/>
            <person name="Levis C."/>
            <person name="Mauceli E."/>
            <person name="Neuveglise C."/>
            <person name="Oeser B."/>
            <person name="Pearson M."/>
            <person name="Poulain J."/>
            <person name="Poussereau N."/>
            <person name="Quesneville H."/>
            <person name="Rascle C."/>
            <person name="Schumacher J."/>
            <person name="Segurens B."/>
            <person name="Sexton A."/>
            <person name="Silva E."/>
            <person name="Sirven C."/>
            <person name="Soanes D.M."/>
            <person name="Talbot N.J."/>
            <person name="Templeton M."/>
            <person name="Yandava C."/>
            <person name="Yarden O."/>
            <person name="Zeng Q."/>
            <person name="Rollins J.A."/>
            <person name="Lebrun M.H."/>
            <person name="Dickman M."/>
        </authorList>
    </citation>
    <scope>NUCLEOTIDE SEQUENCE [LARGE SCALE GENOMIC DNA]</scope>
    <source>
        <strain evidence="2">ATCC 18683 / 1980 / Ss-1</strain>
    </source>
</reference>
<dbReference type="EMBL" id="CH476623">
    <property type="protein sequence ID" value="EDN99464.1"/>
    <property type="molecule type" value="Genomic_DNA"/>
</dbReference>
<dbReference type="InParanoid" id="A7EAI6"/>
<dbReference type="Proteomes" id="UP000001312">
    <property type="component" value="Unassembled WGS sequence"/>
</dbReference>
<dbReference type="RefSeq" id="XP_001596102.1">
    <property type="nucleotide sequence ID" value="XM_001596052.1"/>
</dbReference>
<dbReference type="AlphaFoldDB" id="A7EAI6"/>
<evidence type="ECO:0000313" key="1">
    <source>
        <dbReference type="EMBL" id="EDN99464.1"/>
    </source>
</evidence>